<evidence type="ECO:0000313" key="1">
    <source>
        <dbReference type="Proteomes" id="UP000095286"/>
    </source>
</evidence>
<organism evidence="1 2">
    <name type="scientific">Rhabditophanes sp. KR3021</name>
    <dbReference type="NCBI Taxonomy" id="114890"/>
    <lineage>
        <taxon>Eukaryota</taxon>
        <taxon>Metazoa</taxon>
        <taxon>Ecdysozoa</taxon>
        <taxon>Nematoda</taxon>
        <taxon>Chromadorea</taxon>
        <taxon>Rhabditida</taxon>
        <taxon>Tylenchina</taxon>
        <taxon>Panagrolaimomorpha</taxon>
        <taxon>Strongyloidoidea</taxon>
        <taxon>Alloionematidae</taxon>
        <taxon>Rhabditophanes</taxon>
    </lineage>
</organism>
<name>A0AC35U7X5_9BILA</name>
<accession>A0AC35U7X5</accession>
<sequence length="436" mass="48622">MKYLAVLCVLALAASSFAIKDHLLKTNKIPMGDTDIFRTDVCDECQSIVSRFADAMNDPAKVETLKLLLRGLCKETSYELECKLFVNKLDVFMGKLLPYLKDSKKVCHKFHMCGNKDINTFHKLAILYADKYVGQLDAKSKFMCDECRFAANELENMITDRRTQAAIRQFISENICTKIPHYRGACDLFVDDVLPEFFQKLEELVHDAPRFCHQIGLCDAPAGNAISDESREAKHANGRKAIHQAKQQLASIRSQAHPDILMSCLECDIAVDALIIELKTQKSINGIATDLQTTACNILPTNFTLSCNDFLGLYAPPVVYLAVNQLTSNGICKGIFHACPADSSRKAFAALTLPQQESVKCEACEAVNSHIRTILQDTDFRSRIVDGIEGALCKPLPGFATGLCENLMQSYIPTLLDQLQWYLSMPNLCSKVFHLC</sequence>
<reference evidence="2" key="1">
    <citation type="submission" date="2016-11" db="UniProtKB">
        <authorList>
            <consortium name="WormBaseParasite"/>
        </authorList>
    </citation>
    <scope>IDENTIFICATION</scope>
    <source>
        <strain evidence="2">KR3021</strain>
    </source>
</reference>
<proteinExistence type="predicted"/>
<evidence type="ECO:0000313" key="2">
    <source>
        <dbReference type="WBParaSite" id="RSKR_0000872100.1"/>
    </source>
</evidence>
<dbReference type="Proteomes" id="UP000095286">
    <property type="component" value="Unplaced"/>
</dbReference>
<protein>
    <submittedName>
        <fullName evidence="2">Saposin B-type domain-containing protein</fullName>
    </submittedName>
</protein>
<dbReference type="WBParaSite" id="RSKR_0000872100.1">
    <property type="protein sequence ID" value="RSKR_0000872100.1"/>
    <property type="gene ID" value="RSKR_0000872100"/>
</dbReference>